<dbReference type="RefSeq" id="WP_345326395.1">
    <property type="nucleotide sequence ID" value="NZ_BAABGA010000066.1"/>
</dbReference>
<proteinExistence type="predicted"/>
<evidence type="ECO:0000313" key="2">
    <source>
        <dbReference type="Proteomes" id="UP001500840"/>
    </source>
</evidence>
<keyword evidence="2" id="KW-1185">Reference proteome</keyword>
<gene>
    <name evidence="1" type="ORF">GCM10023156_49290</name>
</gene>
<accession>A0ABP8NCS9</accession>
<protein>
    <submittedName>
        <fullName evidence="1">Uncharacterized protein</fullName>
    </submittedName>
</protein>
<evidence type="ECO:0000313" key="1">
    <source>
        <dbReference type="EMBL" id="GAA4463779.1"/>
    </source>
</evidence>
<comment type="caution">
    <text evidence="1">The sequence shown here is derived from an EMBL/GenBank/DDBJ whole genome shotgun (WGS) entry which is preliminary data.</text>
</comment>
<organism evidence="1 2">
    <name type="scientific">Novipirellula rosea</name>
    <dbReference type="NCBI Taxonomy" id="1031540"/>
    <lineage>
        <taxon>Bacteria</taxon>
        <taxon>Pseudomonadati</taxon>
        <taxon>Planctomycetota</taxon>
        <taxon>Planctomycetia</taxon>
        <taxon>Pirellulales</taxon>
        <taxon>Pirellulaceae</taxon>
        <taxon>Novipirellula</taxon>
    </lineage>
</organism>
<dbReference type="EMBL" id="BAABGA010000066">
    <property type="protein sequence ID" value="GAA4463779.1"/>
    <property type="molecule type" value="Genomic_DNA"/>
</dbReference>
<reference evidence="2" key="1">
    <citation type="journal article" date="2019" name="Int. J. Syst. Evol. Microbiol.">
        <title>The Global Catalogue of Microorganisms (GCM) 10K type strain sequencing project: providing services to taxonomists for standard genome sequencing and annotation.</title>
        <authorList>
            <consortium name="The Broad Institute Genomics Platform"/>
            <consortium name="The Broad Institute Genome Sequencing Center for Infectious Disease"/>
            <person name="Wu L."/>
            <person name="Ma J."/>
        </authorList>
    </citation>
    <scope>NUCLEOTIDE SEQUENCE [LARGE SCALE GENOMIC DNA]</scope>
    <source>
        <strain evidence="2">JCM 17759</strain>
    </source>
</reference>
<name>A0ABP8NCS9_9BACT</name>
<dbReference type="Proteomes" id="UP001500840">
    <property type="component" value="Unassembled WGS sequence"/>
</dbReference>
<sequence length="139" mass="15312">MSLSQIAQWMIQVRQQDQRTPALILPERFGMRAAFYESLGNAFVDAGIRQVRFDVLRPIGGLWQATSNRLFAFQASRINRVLSRGNHEGRHLHLAWTAAIARPLTDGTPRDAAFVVGIADTSAALPSWITPIGISESAA</sequence>